<dbReference type="PANTHER" id="PTHR18966">
    <property type="entry name" value="IONOTROPIC GLUTAMATE RECEPTOR"/>
    <property type="match status" value="1"/>
</dbReference>
<accession>A0ABN7NJG1</accession>
<keyword evidence="9" id="KW-0675">Receptor</keyword>
<dbReference type="EMBL" id="CAJPIN010000081">
    <property type="protein sequence ID" value="CAG2053013.1"/>
    <property type="molecule type" value="Genomic_DNA"/>
</dbReference>
<feature type="transmembrane region" description="Helical" evidence="13">
    <location>
        <begin position="104"/>
        <end position="122"/>
    </location>
</feature>
<evidence type="ECO:0000259" key="14">
    <source>
        <dbReference type="SMART" id="SM00079"/>
    </source>
</evidence>
<evidence type="ECO:0000256" key="11">
    <source>
        <dbReference type="ARBA" id="ARBA00023286"/>
    </source>
</evidence>
<keyword evidence="6 13" id="KW-1133">Transmembrane helix</keyword>
<dbReference type="Gene3D" id="1.10.287.70">
    <property type="match status" value="1"/>
</dbReference>
<reference evidence="15" key="1">
    <citation type="submission" date="2021-03" db="EMBL/GenBank/DDBJ databases">
        <authorList>
            <person name="Tran Van P."/>
        </authorList>
    </citation>
    <scope>NUCLEOTIDE SEQUENCE</scope>
</reference>
<comment type="subcellular location">
    <subcellularLocation>
        <location evidence="1">Cell membrane</location>
        <topology evidence="1">Multi-pass membrane protein</topology>
    </subcellularLocation>
</comment>
<gene>
    <name evidence="15" type="ORF">TPAB3V08_LOCUS104</name>
</gene>
<evidence type="ECO:0000256" key="9">
    <source>
        <dbReference type="ARBA" id="ARBA00023170"/>
    </source>
</evidence>
<comment type="similarity">
    <text evidence="2">Belongs to the glutamate-gated ion channel (TC 1.A.10.1) family.</text>
</comment>
<evidence type="ECO:0000256" key="3">
    <source>
        <dbReference type="ARBA" id="ARBA00022448"/>
    </source>
</evidence>
<evidence type="ECO:0000256" key="1">
    <source>
        <dbReference type="ARBA" id="ARBA00004651"/>
    </source>
</evidence>
<keyword evidence="4" id="KW-1003">Cell membrane</keyword>
<protein>
    <recommendedName>
        <fullName evidence="14">Ionotropic glutamate receptor C-terminal domain-containing protein</fullName>
    </recommendedName>
</protein>
<dbReference type="Gene3D" id="3.40.190.10">
    <property type="entry name" value="Periplasmic binding protein-like II"/>
    <property type="match status" value="3"/>
</dbReference>
<evidence type="ECO:0000313" key="16">
    <source>
        <dbReference type="Proteomes" id="UP001153148"/>
    </source>
</evidence>
<dbReference type="Proteomes" id="UP001153148">
    <property type="component" value="Unassembled WGS sequence"/>
</dbReference>
<organism evidence="15 16">
    <name type="scientific">Timema podura</name>
    <name type="common">Walking stick</name>
    <dbReference type="NCBI Taxonomy" id="61482"/>
    <lineage>
        <taxon>Eukaryota</taxon>
        <taxon>Metazoa</taxon>
        <taxon>Ecdysozoa</taxon>
        <taxon>Arthropoda</taxon>
        <taxon>Hexapoda</taxon>
        <taxon>Insecta</taxon>
        <taxon>Pterygota</taxon>
        <taxon>Neoptera</taxon>
        <taxon>Polyneoptera</taxon>
        <taxon>Phasmatodea</taxon>
        <taxon>Timematodea</taxon>
        <taxon>Timematoidea</taxon>
        <taxon>Timematidae</taxon>
        <taxon>Timema</taxon>
    </lineage>
</organism>
<evidence type="ECO:0000256" key="4">
    <source>
        <dbReference type="ARBA" id="ARBA00022475"/>
    </source>
</evidence>
<keyword evidence="12" id="KW-0407">Ion channel</keyword>
<feature type="domain" description="Ionotropic glutamate receptor C-terminal" evidence="14">
    <location>
        <begin position="65"/>
        <end position="497"/>
    </location>
</feature>
<evidence type="ECO:0000256" key="12">
    <source>
        <dbReference type="ARBA" id="ARBA00023303"/>
    </source>
</evidence>
<keyword evidence="7" id="KW-0406">Ion transport</keyword>
<evidence type="ECO:0000256" key="13">
    <source>
        <dbReference type="SAM" id="Phobius"/>
    </source>
</evidence>
<dbReference type="InterPro" id="IPR001508">
    <property type="entry name" value="Iono_Glu_rcpt_met"/>
</dbReference>
<dbReference type="InterPro" id="IPR001320">
    <property type="entry name" value="Iontro_rcpt_C"/>
</dbReference>
<feature type="transmembrane region" description="Helical" evidence="13">
    <location>
        <begin position="134"/>
        <end position="157"/>
    </location>
</feature>
<dbReference type="InterPro" id="IPR015683">
    <property type="entry name" value="Ionotropic_Glu_rcpt"/>
</dbReference>
<keyword evidence="10" id="KW-0325">Glycoprotein</keyword>
<keyword evidence="11" id="KW-1071">Ligand-gated ion channel</keyword>
<keyword evidence="5 13" id="KW-0812">Transmembrane</keyword>
<keyword evidence="16" id="KW-1185">Reference proteome</keyword>
<sequence length="716" mass="80991">MDGIGCYLGDPSFNSETGYEQCPRNGGYRISYTSGPMHRHVSVVVIITNRFSERIEPFDTASWMLVGVVAIQAATFTIFLFEWLSPSGFDMKQVAPAPNHRFSLFRTYWLVWAVLFQAAVHVDSPRGFTARFMTNVWAMFAVVFLAIYTANLAAFMITREEFHEFSGIDDHRLANAPVVLSQTTQDGEIERGGRVENHLGNPPVHPTEIRTSISPSSVVDLNTTGALANYSTEAGLTVPFGDTPVLVCYHHPGLTVPLGDTPVLVCYHHPGPTVPLGDTPVLECYHYPGLTAPPANTADTVYYHPIVFQLAKPFSNKPMYKFGTIPWSHTDSTLNKYFKEMHAYMRTYNRTTVAEGIVSVLNGTPLWYPKLDITTRRKCLDETVLLRTGATEGFRLRYREVCLDETVLLRTCGKVGFVLRERKKELDAFIYDGTVLDYLVAQDEDCRLLTVGSWYAMTGYGLAFTRNSKHVGAFNKRLLDFRENGDLERLRRYWMTGTCKPGKQEHKSSDPLALEQFLSAFLLLMSGILLAAMLLLLEHMYFKYVRKRLAKTDRGGCCALISLSMGKSLTFRGAVFEAQDILKNHRCTDPICDTHLWKVKHELDMARMKIRQLQKELEMHGIKPSKSLITVLDIDVRKKRRSHHTCWSVCVTNHESNGAVVHSHPQYLDAEDVLITRDMTRNHVSSTEFSGRFQGGGQLFRYTPCRTEIAEMETVL</sequence>
<evidence type="ECO:0000256" key="2">
    <source>
        <dbReference type="ARBA" id="ARBA00008685"/>
    </source>
</evidence>
<proteinExistence type="inferred from homology"/>
<dbReference type="PRINTS" id="PR00177">
    <property type="entry name" value="NMDARECEPTOR"/>
</dbReference>
<keyword evidence="8 13" id="KW-0472">Membrane</keyword>
<feature type="transmembrane region" description="Helical" evidence="13">
    <location>
        <begin position="517"/>
        <end position="537"/>
    </location>
</feature>
<evidence type="ECO:0000256" key="6">
    <source>
        <dbReference type="ARBA" id="ARBA00022989"/>
    </source>
</evidence>
<evidence type="ECO:0000313" key="15">
    <source>
        <dbReference type="EMBL" id="CAG2053013.1"/>
    </source>
</evidence>
<comment type="caution">
    <text evidence="15">The sequence shown here is derived from an EMBL/GenBank/DDBJ whole genome shotgun (WGS) entry which is preliminary data.</text>
</comment>
<dbReference type="SMART" id="SM00079">
    <property type="entry name" value="PBPe"/>
    <property type="match status" value="1"/>
</dbReference>
<name>A0ABN7NJG1_TIMPD</name>
<evidence type="ECO:0000256" key="8">
    <source>
        <dbReference type="ARBA" id="ARBA00023136"/>
    </source>
</evidence>
<dbReference type="Pfam" id="PF00060">
    <property type="entry name" value="Lig_chan"/>
    <property type="match status" value="1"/>
</dbReference>
<feature type="transmembrane region" description="Helical" evidence="13">
    <location>
        <begin position="63"/>
        <end position="84"/>
    </location>
</feature>
<dbReference type="SUPFAM" id="SSF53850">
    <property type="entry name" value="Periplasmic binding protein-like II"/>
    <property type="match status" value="1"/>
</dbReference>
<evidence type="ECO:0000256" key="10">
    <source>
        <dbReference type="ARBA" id="ARBA00023180"/>
    </source>
</evidence>
<evidence type="ECO:0000256" key="5">
    <source>
        <dbReference type="ARBA" id="ARBA00022692"/>
    </source>
</evidence>
<evidence type="ECO:0000256" key="7">
    <source>
        <dbReference type="ARBA" id="ARBA00023065"/>
    </source>
</evidence>
<keyword evidence="3" id="KW-0813">Transport</keyword>